<evidence type="ECO:0000256" key="3">
    <source>
        <dbReference type="ARBA" id="ARBA00023186"/>
    </source>
</evidence>
<evidence type="ECO:0000313" key="10">
    <source>
        <dbReference type="Proteomes" id="UP000286402"/>
    </source>
</evidence>
<dbReference type="Pfam" id="PF02492">
    <property type="entry name" value="cobW"/>
    <property type="match status" value="1"/>
</dbReference>
<dbReference type="GO" id="GO:0016787">
    <property type="term" value="F:hydrolase activity"/>
    <property type="evidence" value="ECO:0007669"/>
    <property type="project" value="UniProtKB-KW"/>
</dbReference>
<dbReference type="PANTHER" id="PTHR13748:SF62">
    <property type="entry name" value="COBW DOMAIN-CONTAINING PROTEIN"/>
    <property type="match status" value="1"/>
</dbReference>
<comment type="catalytic activity">
    <reaction evidence="6">
        <text>GTP + H2O = GDP + phosphate + H(+)</text>
        <dbReference type="Rhea" id="RHEA:19669"/>
        <dbReference type="ChEBI" id="CHEBI:15377"/>
        <dbReference type="ChEBI" id="CHEBI:15378"/>
        <dbReference type="ChEBI" id="CHEBI:37565"/>
        <dbReference type="ChEBI" id="CHEBI:43474"/>
        <dbReference type="ChEBI" id="CHEBI:58189"/>
    </reaction>
    <physiologicalReaction direction="left-to-right" evidence="6">
        <dbReference type="Rhea" id="RHEA:19670"/>
    </physiologicalReaction>
</comment>
<evidence type="ECO:0000259" key="8">
    <source>
        <dbReference type="Pfam" id="PF07683"/>
    </source>
</evidence>
<keyword evidence="2" id="KW-0378">Hydrolase</keyword>
<evidence type="ECO:0000313" key="9">
    <source>
        <dbReference type="EMBL" id="RKF30938.1"/>
    </source>
</evidence>
<name>A0A420FDB9_9SPHI</name>
<dbReference type="GO" id="GO:0000166">
    <property type="term" value="F:nucleotide binding"/>
    <property type="evidence" value="ECO:0007669"/>
    <property type="project" value="UniProtKB-KW"/>
</dbReference>
<feature type="domain" description="CobW C-terminal" evidence="8">
    <location>
        <begin position="237"/>
        <end position="328"/>
    </location>
</feature>
<comment type="function">
    <text evidence="5">Zinc chaperone that directly transfers zinc cofactor to target proteins, thereby activating them. Zinc is transferred from the CXCC motif in the GTPase domain to the zinc binding site in target proteins in a process requiring GTP hydrolysis.</text>
</comment>
<comment type="caution">
    <text evidence="9">The sequence shown here is derived from an EMBL/GenBank/DDBJ whole genome shotgun (WGS) entry which is preliminary data.</text>
</comment>
<keyword evidence="1" id="KW-0547">Nucleotide-binding</keyword>
<accession>A0A420FDB9</accession>
<dbReference type="PANTHER" id="PTHR13748">
    <property type="entry name" value="COBW-RELATED"/>
    <property type="match status" value="1"/>
</dbReference>
<dbReference type="Proteomes" id="UP000286402">
    <property type="component" value="Unassembled WGS sequence"/>
</dbReference>
<dbReference type="SUPFAM" id="SSF90002">
    <property type="entry name" value="Hypothetical protein YjiA, C-terminal domain"/>
    <property type="match status" value="1"/>
</dbReference>
<reference evidence="9 10" key="1">
    <citation type="submission" date="2016-07" db="EMBL/GenBank/DDBJ databases">
        <title>Genome analysis of Sphingobacterium siyangense T12B17.</title>
        <authorList>
            <person name="Xu D."/>
            <person name="Su Y."/>
            <person name="Zheng S."/>
        </authorList>
    </citation>
    <scope>NUCLEOTIDE SEQUENCE [LARGE SCALE GENOMIC DNA]</scope>
    <source>
        <strain evidence="9 10">T12B17</strain>
    </source>
</reference>
<gene>
    <name evidence="9" type="ORF">BCY89_18585</name>
</gene>
<evidence type="ECO:0000256" key="1">
    <source>
        <dbReference type="ARBA" id="ARBA00022741"/>
    </source>
</evidence>
<comment type="similarity">
    <text evidence="4">Belongs to the SIMIBI class G3E GTPase family. ZNG1 subfamily.</text>
</comment>
<proteinExistence type="inferred from homology"/>
<dbReference type="InterPro" id="IPR011629">
    <property type="entry name" value="CobW-like_C"/>
</dbReference>
<dbReference type="InterPro" id="IPR003495">
    <property type="entry name" value="CobW/HypB/UreG_nucleotide-bd"/>
</dbReference>
<keyword evidence="10" id="KW-1185">Reference proteome</keyword>
<dbReference type="InterPro" id="IPR036627">
    <property type="entry name" value="CobW-likC_sf"/>
</dbReference>
<organism evidence="9 10">
    <name type="scientific">Sphingobacterium siyangense</name>
    <dbReference type="NCBI Taxonomy" id="459529"/>
    <lineage>
        <taxon>Bacteria</taxon>
        <taxon>Pseudomonadati</taxon>
        <taxon>Bacteroidota</taxon>
        <taxon>Sphingobacteriia</taxon>
        <taxon>Sphingobacteriales</taxon>
        <taxon>Sphingobacteriaceae</taxon>
        <taxon>Sphingobacterium</taxon>
    </lineage>
</organism>
<dbReference type="RefSeq" id="WP_120336363.1">
    <property type="nucleotide sequence ID" value="NZ_MCAQ01000029.1"/>
</dbReference>
<dbReference type="InterPro" id="IPR051316">
    <property type="entry name" value="Zinc-reg_GTPase_activator"/>
</dbReference>
<dbReference type="Gene3D" id="3.30.1220.10">
    <property type="entry name" value="CobW-like, C-terminal domain"/>
    <property type="match status" value="1"/>
</dbReference>
<evidence type="ECO:0000256" key="4">
    <source>
        <dbReference type="ARBA" id="ARBA00034320"/>
    </source>
</evidence>
<dbReference type="SUPFAM" id="SSF52540">
    <property type="entry name" value="P-loop containing nucleoside triphosphate hydrolases"/>
    <property type="match status" value="1"/>
</dbReference>
<dbReference type="AlphaFoldDB" id="A0A420FDB9"/>
<dbReference type="CDD" id="cd03112">
    <property type="entry name" value="CobW-like"/>
    <property type="match status" value="1"/>
</dbReference>
<evidence type="ECO:0000259" key="7">
    <source>
        <dbReference type="Pfam" id="PF02492"/>
    </source>
</evidence>
<dbReference type="Pfam" id="PF07683">
    <property type="entry name" value="CobW_C"/>
    <property type="match status" value="1"/>
</dbReference>
<protein>
    <recommendedName>
        <fullName evidence="11">G3E family GTPase</fullName>
    </recommendedName>
</protein>
<feature type="domain" description="CobW/HypB/UreG nucleotide-binding" evidence="7">
    <location>
        <begin position="8"/>
        <end position="184"/>
    </location>
</feature>
<dbReference type="Gene3D" id="3.40.50.300">
    <property type="entry name" value="P-loop containing nucleotide triphosphate hydrolases"/>
    <property type="match status" value="1"/>
</dbReference>
<dbReference type="GO" id="GO:0005737">
    <property type="term" value="C:cytoplasm"/>
    <property type="evidence" value="ECO:0007669"/>
    <property type="project" value="TreeGrafter"/>
</dbReference>
<evidence type="ECO:0000256" key="6">
    <source>
        <dbReference type="ARBA" id="ARBA00049117"/>
    </source>
</evidence>
<evidence type="ECO:0008006" key="11">
    <source>
        <dbReference type="Google" id="ProtNLM"/>
    </source>
</evidence>
<keyword evidence="3" id="KW-0143">Chaperone</keyword>
<evidence type="ECO:0000256" key="5">
    <source>
        <dbReference type="ARBA" id="ARBA00045658"/>
    </source>
</evidence>
<dbReference type="EMBL" id="MCAQ01000029">
    <property type="protein sequence ID" value="RKF30938.1"/>
    <property type="molecule type" value="Genomic_DNA"/>
</dbReference>
<evidence type="ECO:0000256" key="2">
    <source>
        <dbReference type="ARBA" id="ARBA00022801"/>
    </source>
</evidence>
<sequence>MNTAHARPVTILTGFLGAGKTTFLNALMKSYPKKRFAIIENEIGQLNIDSSLLNENYGQLVALQEGCICCTLNDELYTALESLYQKQDSFDELVIECTGLAIPDAITEPFTRHPVFKSYFPLKKIICLVDAALIEDQIKERDEVLRQITAADVIVINKTEAVHSAYLSYLSNYLAHVNPLAKTLQSTVTEGFPFEIIEEIKYTKKIEAFSFLKNVNLSGSLILGKSSLAKQHLSDIATRVYTFTEEFNFVNLFLGLSKLVGKYPNKIYRMKGIGYKKDENKKIIIQTVGSRVDMDYGNHWKKDERKMNTLVFIGKELDSLSIQDLLIRMLTIKEKQ</sequence>
<dbReference type="InterPro" id="IPR027417">
    <property type="entry name" value="P-loop_NTPase"/>
</dbReference>